<name>A0A7S2U7Z7_9STRA</name>
<organism evidence="2">
    <name type="scientific">Attheya septentrionalis</name>
    <dbReference type="NCBI Taxonomy" id="420275"/>
    <lineage>
        <taxon>Eukaryota</taxon>
        <taxon>Sar</taxon>
        <taxon>Stramenopiles</taxon>
        <taxon>Ochrophyta</taxon>
        <taxon>Bacillariophyta</taxon>
        <taxon>Coscinodiscophyceae</taxon>
        <taxon>Chaetocerotophycidae</taxon>
        <taxon>Chaetocerotales</taxon>
        <taxon>Attheyaceae</taxon>
        <taxon>Attheya</taxon>
    </lineage>
</organism>
<feature type="signal peptide" evidence="1">
    <location>
        <begin position="1"/>
        <end position="21"/>
    </location>
</feature>
<keyword evidence="1" id="KW-0732">Signal</keyword>
<feature type="chain" id="PRO_5031259491" evidence="1">
    <location>
        <begin position="22"/>
        <end position="207"/>
    </location>
</feature>
<reference evidence="2" key="1">
    <citation type="submission" date="2021-01" db="EMBL/GenBank/DDBJ databases">
        <authorList>
            <person name="Corre E."/>
            <person name="Pelletier E."/>
            <person name="Niang G."/>
            <person name="Scheremetjew M."/>
            <person name="Finn R."/>
            <person name="Kale V."/>
            <person name="Holt S."/>
            <person name="Cochrane G."/>
            <person name="Meng A."/>
            <person name="Brown T."/>
            <person name="Cohen L."/>
        </authorList>
    </citation>
    <scope>NUCLEOTIDE SEQUENCE</scope>
    <source>
        <strain evidence="2">CCMP2084</strain>
    </source>
</reference>
<proteinExistence type="predicted"/>
<gene>
    <name evidence="2" type="ORF">ASEP1449_LOCUS1239</name>
</gene>
<protein>
    <submittedName>
        <fullName evidence="2">Uncharacterized protein</fullName>
    </submittedName>
</protein>
<dbReference type="AlphaFoldDB" id="A0A7S2U7Z7"/>
<evidence type="ECO:0000256" key="1">
    <source>
        <dbReference type="SAM" id="SignalP"/>
    </source>
</evidence>
<dbReference type="EMBL" id="HBHQ01001955">
    <property type="protein sequence ID" value="CAD9809416.1"/>
    <property type="molecule type" value="Transcribed_RNA"/>
</dbReference>
<sequence length="207" mass="23031">MKSVGIFLVSFMMAILVSVKGFAPVSIPLQRRSATAFVSSQSQSQTQWSLYMSDFGGSDFPSAMPPKPVLTMEEKMYESATDFIASLEGRLKEGVVAPPELEALREARDGKAPVNEVATKIYELMIEQGMLYDQDPETGLLGLTDFDISAHLEVPEVKQEFSYLYKYGMNMISTGLVDVETAKDIVSERLIKRTGLTPEEFDTWLGY</sequence>
<accession>A0A7S2U7Z7</accession>
<evidence type="ECO:0000313" key="2">
    <source>
        <dbReference type="EMBL" id="CAD9809416.1"/>
    </source>
</evidence>